<dbReference type="HAMAP" id="MF_00230">
    <property type="entry name" value="CobT"/>
    <property type="match status" value="1"/>
</dbReference>
<comment type="pathway">
    <text evidence="2 11">Nucleoside biosynthesis; alpha-ribazole biosynthesis; alpha-ribazole from 5,6-dimethylbenzimidazole: step 1/2.</text>
</comment>
<dbReference type="RefSeq" id="WP_262430912.1">
    <property type="nucleotide sequence ID" value="NZ_JACRTG010000034.1"/>
</dbReference>
<evidence type="ECO:0000256" key="4">
    <source>
        <dbReference type="ARBA" id="ARBA00011991"/>
    </source>
</evidence>
<reference evidence="12" key="1">
    <citation type="submission" date="2020-08" db="EMBL/GenBank/DDBJ databases">
        <title>Genome public.</title>
        <authorList>
            <person name="Liu C."/>
            <person name="Sun Q."/>
        </authorList>
    </citation>
    <scope>NUCLEOTIDE SEQUENCE</scope>
    <source>
        <strain evidence="12">BX21</strain>
    </source>
</reference>
<dbReference type="EC" id="2.4.2.21" evidence="4 11"/>
<evidence type="ECO:0000256" key="11">
    <source>
        <dbReference type="HAMAP-Rule" id="MF_00230"/>
    </source>
</evidence>
<dbReference type="Pfam" id="PF02277">
    <property type="entry name" value="DBI_PRT"/>
    <property type="match status" value="1"/>
</dbReference>
<dbReference type="InterPro" id="IPR036087">
    <property type="entry name" value="Nict_dMeBzImd_PRibTrfase_sf"/>
</dbReference>
<comment type="catalytic activity">
    <reaction evidence="10 11">
        <text>5,6-dimethylbenzimidazole + nicotinate beta-D-ribonucleotide = alpha-ribazole 5'-phosphate + nicotinate + H(+)</text>
        <dbReference type="Rhea" id="RHEA:11196"/>
        <dbReference type="ChEBI" id="CHEBI:15378"/>
        <dbReference type="ChEBI" id="CHEBI:15890"/>
        <dbReference type="ChEBI" id="CHEBI:32544"/>
        <dbReference type="ChEBI" id="CHEBI:57502"/>
        <dbReference type="ChEBI" id="CHEBI:57918"/>
        <dbReference type="EC" id="2.4.2.21"/>
    </reaction>
</comment>
<dbReference type="Proteomes" id="UP000601171">
    <property type="component" value="Unassembled WGS sequence"/>
</dbReference>
<keyword evidence="7 11" id="KW-0328">Glycosyltransferase</keyword>
<dbReference type="Gene3D" id="1.10.1610.10">
    <property type="match status" value="1"/>
</dbReference>
<evidence type="ECO:0000256" key="1">
    <source>
        <dbReference type="ARBA" id="ARBA00002197"/>
    </source>
</evidence>
<evidence type="ECO:0000256" key="8">
    <source>
        <dbReference type="ARBA" id="ARBA00022679"/>
    </source>
</evidence>
<proteinExistence type="inferred from homology"/>
<dbReference type="InterPro" id="IPR017846">
    <property type="entry name" value="Nict_dMeBzImd_PRibTrfase_bact"/>
</dbReference>
<evidence type="ECO:0000256" key="3">
    <source>
        <dbReference type="ARBA" id="ARBA00007110"/>
    </source>
</evidence>
<sequence>MNLLKETLKSISPNNLDAMKLTREKWDSLVKPIGSLGQLEEITIKLAGITGNVHNKIDKKAIVVMCSDNGVVEEGVSSAPQIFTRLLTESMAKGITGVATLGKFTNADIKTVDIGLNGSMDNPKVINKKIANGTKNFTKTSAMTYEEGVKSIEIGIEIGDMLYNDGYDILGTGELGIGNTTTSAAILSVLGGLDVDTVCGKGAGLTDEQLENKKNVILRGIEINKPNREEPIDVLSKVGGFDIGGMCGLFLSAAKNKKPIVMDGFISSAAALCAIKLNPLVKDYIIPSHLSDEPGAISMMNVLGLKPLFNLEMRLGEGTGCPFAFQVLESALYTLEHMGTFSEASIESDVLVNIREE</sequence>
<evidence type="ECO:0000313" key="12">
    <source>
        <dbReference type="EMBL" id="MBC8589444.1"/>
    </source>
</evidence>
<dbReference type="GO" id="GO:0009236">
    <property type="term" value="P:cobalamin biosynthetic process"/>
    <property type="evidence" value="ECO:0007669"/>
    <property type="project" value="UniProtKB-UniRule"/>
</dbReference>
<evidence type="ECO:0000256" key="6">
    <source>
        <dbReference type="ARBA" id="ARBA00022573"/>
    </source>
</evidence>
<dbReference type="SUPFAM" id="SSF52733">
    <property type="entry name" value="Nicotinate mononucleotide:5,6-dimethylbenzimidazole phosphoribosyltransferase (CobT)"/>
    <property type="match status" value="1"/>
</dbReference>
<dbReference type="Gene3D" id="3.40.50.10210">
    <property type="match status" value="1"/>
</dbReference>
<evidence type="ECO:0000256" key="5">
    <source>
        <dbReference type="ARBA" id="ARBA00015486"/>
    </source>
</evidence>
<dbReference type="CDD" id="cd02439">
    <property type="entry name" value="DMB-PRT_CobT"/>
    <property type="match status" value="1"/>
</dbReference>
<feature type="active site" description="Proton acceptor" evidence="11">
    <location>
        <position position="317"/>
    </location>
</feature>
<evidence type="ECO:0000313" key="13">
    <source>
        <dbReference type="Proteomes" id="UP000601171"/>
    </source>
</evidence>
<comment type="similarity">
    <text evidence="3 11">Belongs to the CobT family.</text>
</comment>
<dbReference type="GO" id="GO:0008939">
    <property type="term" value="F:nicotinate-nucleotide-dimethylbenzimidazole phosphoribosyltransferase activity"/>
    <property type="evidence" value="ECO:0007669"/>
    <property type="project" value="UniProtKB-UniRule"/>
</dbReference>
<gene>
    <name evidence="11 12" type="primary">cobT</name>
    <name evidence="12" type="ORF">H8707_14610</name>
</gene>
<accession>A0A926EZW8</accession>
<dbReference type="PANTHER" id="PTHR43463:SF1">
    <property type="entry name" value="NICOTINATE-NUCLEOTIDE--DIMETHYLBENZIMIDAZOLE PHOSPHORIBOSYLTRANSFERASE"/>
    <property type="match status" value="1"/>
</dbReference>
<name>A0A926EZW8_9FIRM</name>
<evidence type="ECO:0000256" key="9">
    <source>
        <dbReference type="ARBA" id="ARBA00030686"/>
    </source>
</evidence>
<dbReference type="EMBL" id="JACRTG010000034">
    <property type="protein sequence ID" value="MBC8589444.1"/>
    <property type="molecule type" value="Genomic_DNA"/>
</dbReference>
<dbReference type="InterPro" id="IPR003200">
    <property type="entry name" value="Nict_dMeBzImd_PRibTrfase"/>
</dbReference>
<dbReference type="AlphaFoldDB" id="A0A926EZW8"/>
<dbReference type="NCBIfam" id="NF000996">
    <property type="entry name" value="PRK00105.1"/>
    <property type="match status" value="1"/>
</dbReference>
<keyword evidence="6 11" id="KW-0169">Cobalamin biosynthesis</keyword>
<keyword evidence="8 11" id="KW-0808">Transferase</keyword>
<evidence type="ECO:0000256" key="10">
    <source>
        <dbReference type="ARBA" id="ARBA00047340"/>
    </source>
</evidence>
<evidence type="ECO:0000256" key="2">
    <source>
        <dbReference type="ARBA" id="ARBA00005049"/>
    </source>
</evidence>
<keyword evidence="13" id="KW-1185">Reference proteome</keyword>
<dbReference type="PANTHER" id="PTHR43463">
    <property type="entry name" value="NICOTINATE-NUCLEOTIDE--DIMETHYLBENZIMIDAZOLE PHOSPHORIBOSYLTRANSFERASE"/>
    <property type="match status" value="1"/>
</dbReference>
<evidence type="ECO:0000256" key="7">
    <source>
        <dbReference type="ARBA" id="ARBA00022676"/>
    </source>
</evidence>
<comment type="caution">
    <text evidence="12">The sequence shown here is derived from an EMBL/GenBank/DDBJ whole genome shotgun (WGS) entry which is preliminary data.</text>
</comment>
<comment type="function">
    <text evidence="1 11">Catalyzes the synthesis of alpha-ribazole-5'-phosphate from nicotinate mononucleotide (NAMN) and 5,6-dimethylbenzimidazole (DMB).</text>
</comment>
<organism evidence="12 13">
    <name type="scientific">Paratissierella segnis</name>
    <dbReference type="NCBI Taxonomy" id="2763679"/>
    <lineage>
        <taxon>Bacteria</taxon>
        <taxon>Bacillati</taxon>
        <taxon>Bacillota</taxon>
        <taxon>Tissierellia</taxon>
        <taxon>Tissierellales</taxon>
        <taxon>Tissierellaceae</taxon>
        <taxon>Paratissierella</taxon>
    </lineage>
</organism>
<dbReference type="NCBIfam" id="TIGR03160">
    <property type="entry name" value="cobT_DBIPRT"/>
    <property type="match status" value="1"/>
</dbReference>
<dbReference type="InterPro" id="IPR023195">
    <property type="entry name" value="Nict_dMeBzImd_PRibTrfase_N"/>
</dbReference>
<dbReference type="FunFam" id="3.40.50.10210:FF:000001">
    <property type="entry name" value="Nicotinate-nucleotide--dimethylbenzimidazole phosphoribosyltransferase"/>
    <property type="match status" value="1"/>
</dbReference>
<protein>
    <recommendedName>
        <fullName evidence="5 11">Nicotinate-nucleotide--dimethylbenzimidazole phosphoribosyltransferase</fullName>
        <shortName evidence="11">NN:DBI PRT</shortName>
        <ecNumber evidence="4 11">2.4.2.21</ecNumber>
    </recommendedName>
    <alternativeName>
        <fullName evidence="9 11">N(1)-alpha-phosphoribosyltransferase</fullName>
    </alternativeName>
</protein>